<protein>
    <submittedName>
        <fullName evidence="2">Uncharacterized protein</fullName>
    </submittedName>
</protein>
<sequence length="109" mass="11974">MIGTISFLIALVVGSLFTASMIGFGVQWAASEFELGPIPRAFIGGFFIITTVLATAIDLDIVRAIPILLFIFYLGTFQIGTRIGHVVGMQAPDDNDPPEIFFELFNRYQ</sequence>
<dbReference type="KEGG" id="hpel:HZS54_11245"/>
<reference evidence="2 3" key="1">
    <citation type="submission" date="2020-07" db="EMBL/GenBank/DDBJ databases">
        <title>Halosimplex litoreum sp. nov. and Halosimplex rubrum sp. nov., isolated from different salt environments.</title>
        <authorList>
            <person name="Cui H."/>
        </authorList>
    </citation>
    <scope>NUCLEOTIDE SEQUENCE [LARGE SCALE GENOMIC DNA]</scope>
    <source>
        <strain evidence="2 3">R2</strain>
    </source>
</reference>
<organism evidence="2 3">
    <name type="scientific">Halosimplex pelagicum</name>
    <dbReference type="NCBI Taxonomy" id="869886"/>
    <lineage>
        <taxon>Archaea</taxon>
        <taxon>Methanobacteriati</taxon>
        <taxon>Methanobacteriota</taxon>
        <taxon>Stenosarchaea group</taxon>
        <taxon>Halobacteria</taxon>
        <taxon>Halobacteriales</taxon>
        <taxon>Haloarculaceae</taxon>
        <taxon>Halosimplex</taxon>
    </lineage>
</organism>
<dbReference type="RefSeq" id="WP_179922612.1">
    <property type="nucleotide sequence ID" value="NZ_CP058909.1"/>
</dbReference>
<evidence type="ECO:0000313" key="3">
    <source>
        <dbReference type="Proteomes" id="UP000509346"/>
    </source>
</evidence>
<dbReference type="EMBL" id="CP058909">
    <property type="protein sequence ID" value="QLH82144.1"/>
    <property type="molecule type" value="Genomic_DNA"/>
</dbReference>
<feature type="transmembrane region" description="Helical" evidence="1">
    <location>
        <begin position="42"/>
        <end position="75"/>
    </location>
</feature>
<gene>
    <name evidence="2" type="ORF">HZS54_11245</name>
</gene>
<proteinExistence type="predicted"/>
<keyword evidence="3" id="KW-1185">Reference proteome</keyword>
<dbReference type="OrthoDB" id="380577at2157"/>
<name>A0A7D5P9H8_9EURY</name>
<dbReference type="AlphaFoldDB" id="A0A7D5P9H8"/>
<keyword evidence="1" id="KW-0472">Membrane</keyword>
<dbReference type="GeneID" id="56083172"/>
<evidence type="ECO:0000256" key="1">
    <source>
        <dbReference type="SAM" id="Phobius"/>
    </source>
</evidence>
<keyword evidence="1" id="KW-1133">Transmembrane helix</keyword>
<dbReference type="Proteomes" id="UP000509346">
    <property type="component" value="Chromosome"/>
</dbReference>
<accession>A0A7D5P9H8</accession>
<keyword evidence="1" id="KW-0812">Transmembrane</keyword>
<evidence type="ECO:0000313" key="2">
    <source>
        <dbReference type="EMBL" id="QLH82144.1"/>
    </source>
</evidence>
<feature type="transmembrane region" description="Helical" evidence="1">
    <location>
        <begin position="7"/>
        <end position="30"/>
    </location>
</feature>